<sequence length="145" mass="16611">MTALPDSLLASFKWAEKAVEWCRAHGDSQFFDECERLPVSTWFSGYGCMEEALTMLNAALSGPDGRQAFQSAYQVEIMAKARHFVEPRLSETVCQHADIMRFLTQEARETIDKIEKTEQGPAEPIWNYLKSIELEKSALCHRHRL</sequence>
<gene>
    <name evidence="1" type="ORF">CCMP2556_LOCUS3246</name>
</gene>
<protein>
    <submittedName>
        <fullName evidence="1">Uncharacterized protein</fullName>
    </submittedName>
</protein>
<reference evidence="1 2" key="1">
    <citation type="submission" date="2024-02" db="EMBL/GenBank/DDBJ databases">
        <authorList>
            <person name="Chen Y."/>
            <person name="Shah S."/>
            <person name="Dougan E. K."/>
            <person name="Thang M."/>
            <person name="Chan C."/>
        </authorList>
    </citation>
    <scope>NUCLEOTIDE SEQUENCE [LARGE SCALE GENOMIC DNA]</scope>
</reference>
<evidence type="ECO:0000313" key="1">
    <source>
        <dbReference type="EMBL" id="CAK8993445.1"/>
    </source>
</evidence>
<dbReference type="EMBL" id="CAXAMN010001244">
    <property type="protein sequence ID" value="CAK8993445.1"/>
    <property type="molecule type" value="Genomic_DNA"/>
</dbReference>
<dbReference type="Proteomes" id="UP001642484">
    <property type="component" value="Unassembled WGS sequence"/>
</dbReference>
<accession>A0ABP0HT91</accession>
<name>A0ABP0HT91_9DINO</name>
<proteinExistence type="predicted"/>
<feature type="non-terminal residue" evidence="1">
    <location>
        <position position="145"/>
    </location>
</feature>
<keyword evidence="2" id="KW-1185">Reference proteome</keyword>
<organism evidence="1 2">
    <name type="scientific">Durusdinium trenchii</name>
    <dbReference type="NCBI Taxonomy" id="1381693"/>
    <lineage>
        <taxon>Eukaryota</taxon>
        <taxon>Sar</taxon>
        <taxon>Alveolata</taxon>
        <taxon>Dinophyceae</taxon>
        <taxon>Suessiales</taxon>
        <taxon>Symbiodiniaceae</taxon>
        <taxon>Durusdinium</taxon>
    </lineage>
</organism>
<evidence type="ECO:0000313" key="2">
    <source>
        <dbReference type="Proteomes" id="UP001642484"/>
    </source>
</evidence>
<comment type="caution">
    <text evidence="1">The sequence shown here is derived from an EMBL/GenBank/DDBJ whole genome shotgun (WGS) entry which is preliminary data.</text>
</comment>